<evidence type="ECO:0000256" key="1">
    <source>
        <dbReference type="SAM" id="Phobius"/>
    </source>
</evidence>
<proteinExistence type="predicted"/>
<keyword evidence="3" id="KW-1185">Reference proteome</keyword>
<evidence type="ECO:0000313" key="2">
    <source>
        <dbReference type="EMBL" id="EGH44164.1"/>
    </source>
</evidence>
<keyword evidence="1" id="KW-0472">Membrane</keyword>
<sequence>MLILTFAGCSVVAHVFYVLLAQTLKRHLNSARRRQNVNRVVGASFIGLGLSLFTLKGRAA</sequence>
<keyword evidence="1" id="KW-1133">Transmembrane helix</keyword>
<feature type="transmembrane region" description="Helical" evidence="1">
    <location>
        <begin position="37"/>
        <end position="55"/>
    </location>
</feature>
<keyword evidence="1" id="KW-0812">Transmembrane</keyword>
<dbReference type="AlphaFoldDB" id="F3GAR4"/>
<name>F3GAR4_PSESJ</name>
<dbReference type="EMBL" id="AEAI01000880">
    <property type="protein sequence ID" value="EGH44164.1"/>
    <property type="molecule type" value="Genomic_DNA"/>
</dbReference>
<dbReference type="BioCyc" id="PSYR629263:G11X0-3288-MONOMER"/>
<accession>F3GAR4</accession>
<evidence type="ECO:0000313" key="3">
    <source>
        <dbReference type="Proteomes" id="UP000004986"/>
    </source>
</evidence>
<dbReference type="HOGENOM" id="CLU_2938294_0_0_6"/>
<organism evidence="2 3">
    <name type="scientific">Pseudomonas syringae pv. pisi str. 1704B</name>
    <dbReference type="NCBI Taxonomy" id="629263"/>
    <lineage>
        <taxon>Bacteria</taxon>
        <taxon>Pseudomonadati</taxon>
        <taxon>Pseudomonadota</taxon>
        <taxon>Gammaproteobacteria</taxon>
        <taxon>Pseudomonadales</taxon>
        <taxon>Pseudomonadaceae</taxon>
        <taxon>Pseudomonas</taxon>
        <taxon>Pseudomonas syringae</taxon>
    </lineage>
</organism>
<dbReference type="Proteomes" id="UP000004986">
    <property type="component" value="Unassembled WGS sequence"/>
</dbReference>
<comment type="caution">
    <text evidence="2">The sequence shown here is derived from an EMBL/GenBank/DDBJ whole genome shotgun (WGS) entry which is preliminary data.</text>
</comment>
<reference evidence="2 3" key="1">
    <citation type="journal article" date="2011" name="PLoS Pathog.">
        <title>Dynamic evolution of pathogenicity revealed by sequencing and comparative genomics of 19 Pseudomonas syringae isolates.</title>
        <authorList>
            <person name="Baltrus D.A."/>
            <person name="Nishimura M.T."/>
            <person name="Romanchuk A."/>
            <person name="Chang J.H."/>
            <person name="Mukhtar M.S."/>
            <person name="Cherkis K."/>
            <person name="Roach J."/>
            <person name="Grant S.R."/>
            <person name="Jones C.D."/>
            <person name="Dangl J.L."/>
        </authorList>
    </citation>
    <scope>NUCLEOTIDE SEQUENCE [LARGE SCALE GENOMIC DNA]</scope>
    <source>
        <strain evidence="2 3">1704B</strain>
    </source>
</reference>
<protein>
    <submittedName>
        <fullName evidence="2">Lysine exporter protein LysE/YggA</fullName>
    </submittedName>
</protein>
<gene>
    <name evidence="2" type="ORF">PSYPI_17932</name>
</gene>
<dbReference type="PATRIC" id="fig|629263.4.peg.2940"/>